<evidence type="ECO:0000259" key="2">
    <source>
        <dbReference type="Pfam" id="PF00534"/>
    </source>
</evidence>
<dbReference type="Proteomes" id="UP000051870">
    <property type="component" value="Unassembled WGS sequence"/>
</dbReference>
<protein>
    <submittedName>
        <fullName evidence="3">Putative glycosyl transferase group 1</fullName>
    </submittedName>
</protein>
<evidence type="ECO:0000313" key="3">
    <source>
        <dbReference type="EMBL" id="CUK08888.1"/>
    </source>
</evidence>
<dbReference type="AlphaFoldDB" id="A0A0P1IEQ2"/>
<organism evidence="3 4">
    <name type="scientific">Shimia thalassica</name>
    <dbReference type="NCBI Taxonomy" id="1715693"/>
    <lineage>
        <taxon>Bacteria</taxon>
        <taxon>Pseudomonadati</taxon>
        <taxon>Pseudomonadota</taxon>
        <taxon>Alphaproteobacteria</taxon>
        <taxon>Rhodobacterales</taxon>
        <taxon>Roseobacteraceae</taxon>
    </lineage>
</organism>
<dbReference type="PANTHER" id="PTHR46401:SF2">
    <property type="entry name" value="GLYCOSYLTRANSFERASE WBBK-RELATED"/>
    <property type="match status" value="1"/>
</dbReference>
<proteinExistence type="predicted"/>
<feature type="domain" description="Glycosyl transferase family 1" evidence="2">
    <location>
        <begin position="204"/>
        <end position="353"/>
    </location>
</feature>
<accession>A0A0P1IEQ2</accession>
<evidence type="ECO:0000256" key="1">
    <source>
        <dbReference type="ARBA" id="ARBA00022679"/>
    </source>
</evidence>
<gene>
    <name evidence="3" type="ORF">PH7735_03304</name>
</gene>
<dbReference type="GO" id="GO:0016757">
    <property type="term" value="F:glycosyltransferase activity"/>
    <property type="evidence" value="ECO:0007669"/>
    <property type="project" value="InterPro"/>
</dbReference>
<keyword evidence="1 3" id="KW-0808">Transferase</keyword>
<dbReference type="EMBL" id="CYTW01000004">
    <property type="protein sequence ID" value="CUK08888.1"/>
    <property type="molecule type" value="Genomic_DNA"/>
</dbReference>
<keyword evidence="4" id="KW-1185">Reference proteome</keyword>
<dbReference type="PANTHER" id="PTHR46401">
    <property type="entry name" value="GLYCOSYLTRANSFERASE WBBK-RELATED"/>
    <property type="match status" value="1"/>
</dbReference>
<reference evidence="4" key="1">
    <citation type="submission" date="2015-09" db="EMBL/GenBank/DDBJ databases">
        <authorList>
            <person name="Rodrigo-Torres Lidia"/>
            <person name="Arahal R.David."/>
        </authorList>
    </citation>
    <scope>NUCLEOTIDE SEQUENCE [LARGE SCALE GENOMIC DNA]</scope>
    <source>
        <strain evidence="4">CECT 7735</strain>
    </source>
</reference>
<dbReference type="InterPro" id="IPR001296">
    <property type="entry name" value="Glyco_trans_1"/>
</dbReference>
<dbReference type="Pfam" id="PF00534">
    <property type="entry name" value="Glycos_transf_1"/>
    <property type="match status" value="1"/>
</dbReference>
<dbReference type="SUPFAM" id="SSF53756">
    <property type="entry name" value="UDP-Glycosyltransferase/glycogen phosphorylase"/>
    <property type="match status" value="1"/>
</dbReference>
<name>A0A0P1IEQ2_9RHOB</name>
<evidence type="ECO:0000313" key="4">
    <source>
        <dbReference type="Proteomes" id="UP000051870"/>
    </source>
</evidence>
<dbReference type="Gene3D" id="3.40.50.2000">
    <property type="entry name" value="Glycogen Phosphorylase B"/>
    <property type="match status" value="2"/>
</dbReference>
<dbReference type="CDD" id="cd03809">
    <property type="entry name" value="GT4_MtfB-like"/>
    <property type="match status" value="1"/>
</dbReference>
<sequence length="384" mass="43315">MAYLRALDAAPEPCFGLVRTKLGYVLLDPVGVHEMLLRLEGATPWGPPDRLSRVLHKPDSHKYVTEAELRRVCLARCRPLRLTRMLRRHLPDGVVYVNVDHANATERVLSSVKSIADARITLFLHDTIPLDYPEYQTPESVRKFGKLLDRTRRYADTVLCNSDVSKRDISRHMSPKGNVPPIHVAHLGVEVNFFPNGNNSTLPKGVERPFFVVLGTIEPRKNIGFLLALWNELVDEQPIAEVPHLVICGRRGWMSEQVFSELDNSPLRGRCLHEFNDLEDEEIAGLLQSAAGFLFPSHAEGFGLPPVEAAAMGTPVLCNDLPVLREVLGEFPVYASVTDSYAWKKNILDLANRDSKRATHEVSDREFLRPPTWEEHFNVVLKLT</sequence>
<dbReference type="STRING" id="1715693.PH7735_03304"/>